<dbReference type="HOGENOM" id="CLU_105847_0_0_9"/>
<organism evidence="1 2">
    <name type="scientific">Desulfosporosinus youngiae DSM 17734</name>
    <dbReference type="NCBI Taxonomy" id="768710"/>
    <lineage>
        <taxon>Bacteria</taxon>
        <taxon>Bacillati</taxon>
        <taxon>Bacillota</taxon>
        <taxon>Clostridia</taxon>
        <taxon>Eubacteriales</taxon>
        <taxon>Desulfitobacteriaceae</taxon>
        <taxon>Desulfosporosinus</taxon>
    </lineage>
</organism>
<gene>
    <name evidence="1" type="ORF">DesyoDRAFT_3484</name>
</gene>
<dbReference type="Proteomes" id="UP000005104">
    <property type="component" value="Chromosome"/>
</dbReference>
<keyword evidence="2" id="KW-1185">Reference proteome</keyword>
<reference evidence="1 2" key="1">
    <citation type="submission" date="2011-11" db="EMBL/GenBank/DDBJ databases">
        <title>The Noncontiguous Finished genome of Desulfosporosinus youngiae DSM 17734.</title>
        <authorList>
            <consortium name="US DOE Joint Genome Institute (JGI-PGF)"/>
            <person name="Lucas S."/>
            <person name="Han J."/>
            <person name="Lapidus A."/>
            <person name="Cheng J.-F."/>
            <person name="Goodwin L."/>
            <person name="Pitluck S."/>
            <person name="Peters L."/>
            <person name="Ovchinnikova G."/>
            <person name="Lu M."/>
            <person name="Land M.L."/>
            <person name="Hauser L."/>
            <person name="Pester M."/>
            <person name="Spring S."/>
            <person name="Ollivier B."/>
            <person name="Rattei T."/>
            <person name="Klenk H.-P."/>
            <person name="Wagner M."/>
            <person name="Loy A."/>
            <person name="Woyke T.J."/>
        </authorList>
    </citation>
    <scope>NUCLEOTIDE SEQUENCE [LARGE SCALE GENOMIC DNA]</scope>
    <source>
        <strain evidence="1 2">DSM 17734</strain>
    </source>
</reference>
<dbReference type="PROSITE" id="PS51257">
    <property type="entry name" value="PROKAR_LIPOPROTEIN"/>
    <property type="match status" value="1"/>
</dbReference>
<dbReference type="eggNOG" id="ENOG5032VZ0">
    <property type="taxonomic scope" value="Bacteria"/>
</dbReference>
<protein>
    <recommendedName>
        <fullName evidence="3">Lipoprotein</fullName>
    </recommendedName>
</protein>
<dbReference type="EMBL" id="CM001441">
    <property type="protein sequence ID" value="EHQ90494.1"/>
    <property type="molecule type" value="Genomic_DNA"/>
</dbReference>
<evidence type="ECO:0008006" key="3">
    <source>
        <dbReference type="Google" id="ProtNLM"/>
    </source>
</evidence>
<sequence>MRRIIRRLPIIILLLLLLTSCNVNDSSMYSVDNDKDTPIEFHINDENIGLTYLDFGEIYLMCESFLEEFYFATTGRETMNLEPYIDNANFKRYILQKIETGSKASINRVKKLNFGLKDIEWHLNESYAFIDMIASVKQDIGGFGELHQFIISNREGKLSISDWYSKSAGNASYLDGIVRGDISKIDDPNIWNDKEWVDDIFVIIAERQH</sequence>
<proteinExistence type="predicted"/>
<dbReference type="AlphaFoldDB" id="H5XWI6"/>
<evidence type="ECO:0000313" key="1">
    <source>
        <dbReference type="EMBL" id="EHQ90494.1"/>
    </source>
</evidence>
<accession>H5XWI6</accession>
<name>H5XWI6_9FIRM</name>
<evidence type="ECO:0000313" key="2">
    <source>
        <dbReference type="Proteomes" id="UP000005104"/>
    </source>
</evidence>